<dbReference type="InterPro" id="IPR017981">
    <property type="entry name" value="GPCR_2-like_7TM"/>
</dbReference>
<keyword evidence="6" id="KW-0297">G-protein coupled receptor</keyword>
<dbReference type="Pfam" id="PF00002">
    <property type="entry name" value="7tm_2"/>
    <property type="match status" value="2"/>
</dbReference>
<evidence type="ECO:0000313" key="14">
    <source>
        <dbReference type="EMBL" id="KAF8768382.1"/>
    </source>
</evidence>
<evidence type="ECO:0000313" key="15">
    <source>
        <dbReference type="Proteomes" id="UP000807504"/>
    </source>
</evidence>
<feature type="region of interest" description="Disordered" evidence="10">
    <location>
        <begin position="399"/>
        <end position="418"/>
    </location>
</feature>
<evidence type="ECO:0000256" key="4">
    <source>
        <dbReference type="ARBA" id="ARBA00022692"/>
    </source>
</evidence>
<dbReference type="PROSITE" id="PS50227">
    <property type="entry name" value="G_PROTEIN_RECEP_F2_3"/>
    <property type="match status" value="1"/>
</dbReference>
<dbReference type="Proteomes" id="UP000807504">
    <property type="component" value="Unassembled WGS sequence"/>
</dbReference>
<evidence type="ECO:0000259" key="13">
    <source>
        <dbReference type="PROSITE" id="PS50261"/>
    </source>
</evidence>
<evidence type="ECO:0000259" key="12">
    <source>
        <dbReference type="PROSITE" id="PS50227"/>
    </source>
</evidence>
<comment type="caution">
    <text evidence="14">The sequence shown here is derived from an EMBL/GenBank/DDBJ whole genome shotgun (WGS) entry which is preliminary data.</text>
</comment>
<organism evidence="14 15">
    <name type="scientific">Argiope bruennichi</name>
    <name type="common">Wasp spider</name>
    <name type="synonym">Aranea bruennichi</name>
    <dbReference type="NCBI Taxonomy" id="94029"/>
    <lineage>
        <taxon>Eukaryota</taxon>
        <taxon>Metazoa</taxon>
        <taxon>Ecdysozoa</taxon>
        <taxon>Arthropoda</taxon>
        <taxon>Chelicerata</taxon>
        <taxon>Arachnida</taxon>
        <taxon>Araneae</taxon>
        <taxon>Araneomorphae</taxon>
        <taxon>Entelegynae</taxon>
        <taxon>Araneoidea</taxon>
        <taxon>Araneidae</taxon>
        <taxon>Argiope</taxon>
    </lineage>
</organism>
<keyword evidence="3" id="KW-1003">Cell membrane</keyword>
<dbReference type="InterPro" id="IPR050332">
    <property type="entry name" value="GPCR_2"/>
</dbReference>
<evidence type="ECO:0000256" key="7">
    <source>
        <dbReference type="ARBA" id="ARBA00023136"/>
    </source>
</evidence>
<keyword evidence="5 11" id="KW-1133">Transmembrane helix</keyword>
<comment type="subcellular location">
    <subcellularLocation>
        <location evidence="1">Cell membrane</location>
        <topology evidence="1">Multi-pass membrane protein</topology>
    </subcellularLocation>
</comment>
<dbReference type="GO" id="GO:0008528">
    <property type="term" value="F:G protein-coupled peptide receptor activity"/>
    <property type="evidence" value="ECO:0007669"/>
    <property type="project" value="TreeGrafter"/>
</dbReference>
<dbReference type="SUPFAM" id="SSF111418">
    <property type="entry name" value="Hormone receptor domain"/>
    <property type="match status" value="1"/>
</dbReference>
<keyword evidence="9" id="KW-0807">Transducer</keyword>
<dbReference type="PANTHER" id="PTHR45620:SF17">
    <property type="entry name" value="PDF RECEPTOR"/>
    <property type="match status" value="1"/>
</dbReference>
<keyword evidence="7 11" id="KW-0472">Membrane</keyword>
<dbReference type="InterPro" id="IPR000832">
    <property type="entry name" value="GPCR_2_secretin-like"/>
</dbReference>
<dbReference type="EMBL" id="JABXBU010002230">
    <property type="protein sequence ID" value="KAF8768382.1"/>
    <property type="molecule type" value="Genomic_DNA"/>
</dbReference>
<gene>
    <name evidence="14" type="ORF">HNY73_021206</name>
</gene>
<reference evidence="14" key="1">
    <citation type="journal article" date="2020" name="bioRxiv">
        <title>Chromosome-level reference genome of the European wasp spider Argiope bruennichi: a resource for studies on range expansion and evolutionary adaptation.</title>
        <authorList>
            <person name="Sheffer M.M."/>
            <person name="Hoppe A."/>
            <person name="Krehenwinkel H."/>
            <person name="Uhl G."/>
            <person name="Kuss A.W."/>
            <person name="Jensen L."/>
            <person name="Jensen C."/>
            <person name="Gillespie R.G."/>
            <person name="Hoff K.J."/>
            <person name="Prost S."/>
        </authorList>
    </citation>
    <scope>NUCLEOTIDE SEQUENCE</scope>
</reference>
<evidence type="ECO:0000256" key="9">
    <source>
        <dbReference type="ARBA" id="ARBA00023224"/>
    </source>
</evidence>
<feature type="domain" description="G-protein coupled receptors family 2 profile 2" evidence="13">
    <location>
        <begin position="78"/>
        <end position="335"/>
    </location>
</feature>
<dbReference type="GO" id="GO:0007166">
    <property type="term" value="P:cell surface receptor signaling pathway"/>
    <property type="evidence" value="ECO:0007669"/>
    <property type="project" value="InterPro"/>
</dbReference>
<name>A0A8T0EC33_ARGBR</name>
<reference evidence="14" key="2">
    <citation type="submission" date="2020-06" db="EMBL/GenBank/DDBJ databases">
        <authorList>
            <person name="Sheffer M."/>
        </authorList>
    </citation>
    <scope>NUCLEOTIDE SEQUENCE</scope>
</reference>
<keyword evidence="8 14" id="KW-0675">Receptor</keyword>
<dbReference type="PRINTS" id="PR00249">
    <property type="entry name" value="GPCRSECRETIN"/>
</dbReference>
<accession>A0A8T0EC33</accession>
<keyword evidence="4 11" id="KW-0812">Transmembrane</keyword>
<evidence type="ECO:0000256" key="2">
    <source>
        <dbReference type="ARBA" id="ARBA00005314"/>
    </source>
</evidence>
<evidence type="ECO:0000256" key="10">
    <source>
        <dbReference type="SAM" id="MobiDB-lite"/>
    </source>
</evidence>
<proteinExistence type="inferred from homology"/>
<dbReference type="GO" id="GO:0005886">
    <property type="term" value="C:plasma membrane"/>
    <property type="evidence" value="ECO:0007669"/>
    <property type="project" value="UniProtKB-SubCell"/>
</dbReference>
<dbReference type="InterPro" id="IPR001879">
    <property type="entry name" value="GPCR_2_extracellular_dom"/>
</dbReference>
<feature type="transmembrane region" description="Helical" evidence="11">
    <location>
        <begin position="83"/>
        <end position="104"/>
    </location>
</feature>
<sequence>MSLVHLPCPAEKGVDITKFASRQCEVGGQWAGHPEKENVNGWSNYSDCFTKEIKLLLDKLYTSSESDVQRKIQIAKETRIIEMIGLSISLVFLLISIFIFIYFGSLRNKRTQVHKNLFFAMFAQVFVRLILYTDQWLSRESIDNAINKSSHPYSIENVPVLCEACYVVMEYTRTSVFTWMLLEGSHLHTSIVVVFPKEVKFIFFYCIGWGVPFILTTIWATVMAVHYPKTVCWWGYALSPYYWILEGPRMCIIAFMISFNKNPTEVVTLLCRIHLSYHRWFSSKRTEINFVILLNIVCIVLMKVQVNTPSEFQQIRKAVRAALLLLPLLGITNIMDVIPGPIDGTPLQFAIWFYTAHVLSSEAVRKQWRFYRFSGKSLIACCSQPEPFPVPRIRPVTEEKEVSRNEAKVSSDEPNSIL</sequence>
<dbReference type="PANTHER" id="PTHR45620">
    <property type="entry name" value="PDF RECEPTOR-LIKE PROTEIN-RELATED"/>
    <property type="match status" value="1"/>
</dbReference>
<dbReference type="InterPro" id="IPR036445">
    <property type="entry name" value="GPCR_2_extracell_dom_sf"/>
</dbReference>
<keyword evidence="15" id="KW-1185">Reference proteome</keyword>
<feature type="transmembrane region" description="Helical" evidence="11">
    <location>
        <begin position="202"/>
        <end position="227"/>
    </location>
</feature>
<feature type="domain" description="G-protein coupled receptors family 2 profile 1" evidence="12">
    <location>
        <begin position="1"/>
        <end position="52"/>
    </location>
</feature>
<evidence type="ECO:0000256" key="8">
    <source>
        <dbReference type="ARBA" id="ARBA00023170"/>
    </source>
</evidence>
<dbReference type="GO" id="GO:0007188">
    <property type="term" value="P:adenylate cyclase-modulating G protein-coupled receptor signaling pathway"/>
    <property type="evidence" value="ECO:0007669"/>
    <property type="project" value="TreeGrafter"/>
</dbReference>
<dbReference type="PROSITE" id="PS50261">
    <property type="entry name" value="G_PROTEIN_RECEP_F2_4"/>
    <property type="match status" value="1"/>
</dbReference>
<protein>
    <submittedName>
        <fullName evidence="14">PDF receptor like protein</fullName>
    </submittedName>
</protein>
<evidence type="ECO:0000256" key="6">
    <source>
        <dbReference type="ARBA" id="ARBA00023040"/>
    </source>
</evidence>
<evidence type="ECO:0000256" key="11">
    <source>
        <dbReference type="SAM" id="Phobius"/>
    </source>
</evidence>
<comment type="similarity">
    <text evidence="2">Belongs to the G-protein coupled receptor 2 family.</text>
</comment>
<dbReference type="Gene3D" id="4.10.1240.10">
    <property type="entry name" value="GPCR, family 2, extracellular hormone receptor domain"/>
    <property type="match status" value="1"/>
</dbReference>
<evidence type="ECO:0000256" key="3">
    <source>
        <dbReference type="ARBA" id="ARBA00022475"/>
    </source>
</evidence>
<dbReference type="Gene3D" id="1.20.1070.10">
    <property type="entry name" value="Rhodopsin 7-helix transmembrane proteins"/>
    <property type="match status" value="1"/>
</dbReference>
<evidence type="ECO:0000256" key="1">
    <source>
        <dbReference type="ARBA" id="ARBA00004651"/>
    </source>
</evidence>
<dbReference type="AlphaFoldDB" id="A0A8T0EC33"/>
<evidence type="ECO:0000256" key="5">
    <source>
        <dbReference type="ARBA" id="ARBA00022989"/>
    </source>
</evidence>
<feature type="compositionally biased region" description="Basic and acidic residues" evidence="10">
    <location>
        <begin position="399"/>
        <end position="411"/>
    </location>
</feature>